<evidence type="ECO:0000313" key="3">
    <source>
        <dbReference type="Proteomes" id="UP000054107"/>
    </source>
</evidence>
<keyword evidence="1" id="KW-0812">Transmembrane</keyword>
<name>A0A0B7NAT1_9FUNG</name>
<evidence type="ECO:0000313" key="2">
    <source>
        <dbReference type="EMBL" id="CEP12415.1"/>
    </source>
</evidence>
<evidence type="ECO:0000256" key="1">
    <source>
        <dbReference type="SAM" id="Phobius"/>
    </source>
</evidence>
<keyword evidence="1" id="KW-0472">Membrane</keyword>
<dbReference type="AlphaFoldDB" id="A0A0B7NAT1"/>
<dbReference type="Proteomes" id="UP000054107">
    <property type="component" value="Unassembled WGS sequence"/>
</dbReference>
<feature type="transmembrane region" description="Helical" evidence="1">
    <location>
        <begin position="282"/>
        <end position="298"/>
    </location>
</feature>
<sequence>MSFSDIMLILALHTLITLSLFTHLGACVIVSYPFLASAYKIIMYFIRHHHSTETVAFVTSCAMIGFGFLVFKIWAFVGPGLDENDVLVASGADCSSASACSFRTAVLVKYVVAEPCCNIFHDEDDCSCLAVERRAFVVPAGAPAKPFATDTSDAPSSSVRAVSVAGPVPAPAFATMQDCSSAVASASLPAFAAASVATPCVTRFPGAFPAASAPSPGASAPTDASARVSAAAAITSAATADYLVAVLPFLAVYLVALLALHQLYLTLMQALEELLHAAADDILFFLAVVLSGTAVAAIRDFTALAVRAQCVGPTNFGLFLVPVASPACSGPGENSAASTSRLCG</sequence>
<feature type="transmembrane region" description="Helical" evidence="1">
    <location>
        <begin position="242"/>
        <end position="262"/>
    </location>
</feature>
<feature type="transmembrane region" description="Helical" evidence="1">
    <location>
        <begin position="54"/>
        <end position="77"/>
    </location>
</feature>
<protein>
    <submittedName>
        <fullName evidence="2">Uncharacterized protein</fullName>
    </submittedName>
</protein>
<dbReference type="EMBL" id="LN727632">
    <property type="protein sequence ID" value="CEP12415.1"/>
    <property type="molecule type" value="Genomic_DNA"/>
</dbReference>
<proteinExistence type="predicted"/>
<accession>A0A0B7NAT1</accession>
<organism evidence="2 3">
    <name type="scientific">Parasitella parasitica</name>
    <dbReference type="NCBI Taxonomy" id="35722"/>
    <lineage>
        <taxon>Eukaryota</taxon>
        <taxon>Fungi</taxon>
        <taxon>Fungi incertae sedis</taxon>
        <taxon>Mucoromycota</taxon>
        <taxon>Mucoromycotina</taxon>
        <taxon>Mucoromycetes</taxon>
        <taxon>Mucorales</taxon>
        <taxon>Mucorineae</taxon>
        <taxon>Mucoraceae</taxon>
        <taxon>Parasitella</taxon>
    </lineage>
</organism>
<gene>
    <name evidence="2" type="primary">PARPA_06352.1 scaffold 21420</name>
</gene>
<keyword evidence="3" id="KW-1185">Reference proteome</keyword>
<keyword evidence="1" id="KW-1133">Transmembrane helix</keyword>
<reference evidence="2 3" key="1">
    <citation type="submission" date="2014-09" db="EMBL/GenBank/DDBJ databases">
        <authorList>
            <person name="Ellenberger Sabrina"/>
        </authorList>
    </citation>
    <scope>NUCLEOTIDE SEQUENCE [LARGE SCALE GENOMIC DNA]</scope>
    <source>
        <strain evidence="2 3">CBS 412.66</strain>
    </source>
</reference>